<sequence length="160" mass="17724">MRRLRVALVLLLLSVCRGALSVHVQVEDQVFPLEAVKQLKALLDSNAFHPRLANARAAAVCEHPLLPQVFHPACQEEGADVIFTKLMSIAFAGLSKRFSRDLKLTSTLSFSKSPPKRRPRLPGPSPRPHSLSRLGSSPELWTEVTLKNLVDMKVLDLTVD</sequence>
<dbReference type="GO" id="GO:0005576">
    <property type="term" value="C:extracellular region"/>
    <property type="evidence" value="ECO:0007669"/>
    <property type="project" value="UniProtKB-SubCell"/>
</dbReference>
<dbReference type="PANTHER" id="PTHR11318">
    <property type="entry name" value="GUANYLIN FAMILY MEMBER"/>
    <property type="match status" value="1"/>
</dbReference>
<dbReference type="SUPFAM" id="SSF89890">
    <property type="entry name" value="Proguanylin"/>
    <property type="match status" value="1"/>
</dbReference>
<evidence type="ECO:0000256" key="9">
    <source>
        <dbReference type="SAM" id="SignalP"/>
    </source>
</evidence>
<dbReference type="GO" id="GO:0030250">
    <property type="term" value="F:guanylate cyclase activator activity"/>
    <property type="evidence" value="ECO:0007669"/>
    <property type="project" value="InterPro"/>
</dbReference>
<keyword evidence="5" id="KW-1015">Disulfide bond</keyword>
<feature type="signal peptide" evidence="9">
    <location>
        <begin position="1"/>
        <end position="21"/>
    </location>
</feature>
<evidence type="ECO:0000256" key="7">
    <source>
        <dbReference type="ARBA" id="ARBA00041176"/>
    </source>
</evidence>
<gene>
    <name evidence="10" type="ORF">FQA47_024493</name>
</gene>
<dbReference type="AlphaFoldDB" id="A0A834KZH7"/>
<dbReference type="Gene3D" id="3.90.1450.10">
    <property type="entry name" value="Guanylin"/>
    <property type="match status" value="1"/>
</dbReference>
<evidence type="ECO:0000256" key="8">
    <source>
        <dbReference type="SAM" id="MobiDB-lite"/>
    </source>
</evidence>
<dbReference type="EMBL" id="WKFB01000094">
    <property type="protein sequence ID" value="KAF6736212.1"/>
    <property type="molecule type" value="Genomic_DNA"/>
</dbReference>
<comment type="function">
    <text evidence="6">Endogenous activator of intestinal guanylate cyclase. It stimulates this enzyme through the same receptor binding region as the heat-stable enterotoxins. May be a potent physiological regulator of intestinal fluid and electrolyte transport. May be an autocrine/paracrine regulator of intestinal salt and water transport.</text>
</comment>
<evidence type="ECO:0000256" key="5">
    <source>
        <dbReference type="ARBA" id="ARBA00023157"/>
    </source>
</evidence>
<feature type="region of interest" description="Disordered" evidence="8">
    <location>
        <begin position="109"/>
        <end position="134"/>
    </location>
</feature>
<feature type="chain" id="PRO_5033003563" description="Guanylate cyclase activator 2B" evidence="9">
    <location>
        <begin position="22"/>
        <end position="160"/>
    </location>
</feature>
<protein>
    <recommendedName>
        <fullName evidence="7">Guanylate cyclase activator 2B</fullName>
    </recommendedName>
</protein>
<evidence type="ECO:0000313" key="10">
    <source>
        <dbReference type="EMBL" id="KAF6736212.1"/>
    </source>
</evidence>
<evidence type="ECO:0000256" key="3">
    <source>
        <dbReference type="ARBA" id="ARBA00022525"/>
    </source>
</evidence>
<name>A0A834KZH7_ORYME</name>
<evidence type="ECO:0000256" key="2">
    <source>
        <dbReference type="ARBA" id="ARBA00009883"/>
    </source>
</evidence>
<keyword evidence="4 9" id="KW-0732">Signal</keyword>
<accession>A0A834KZH7</accession>
<dbReference type="Pfam" id="PF02058">
    <property type="entry name" value="Guanylin"/>
    <property type="match status" value="1"/>
</dbReference>
<reference evidence="10" key="1">
    <citation type="journal article" name="BMC Genomics">
        <title>Long-read sequencing and de novo genome assembly of marine medaka (Oryzias melastigma).</title>
        <authorList>
            <person name="Liang P."/>
            <person name="Saqib H.S.A."/>
            <person name="Ni X."/>
            <person name="Shen Y."/>
        </authorList>
    </citation>
    <scope>NUCLEOTIDE SEQUENCE</scope>
    <source>
        <strain evidence="10">Bigg-433</strain>
    </source>
</reference>
<dbReference type="InterPro" id="IPR000879">
    <property type="entry name" value="Guanylin"/>
</dbReference>
<organism evidence="10 11">
    <name type="scientific">Oryzias melastigma</name>
    <name type="common">Marine medaka</name>
    <dbReference type="NCBI Taxonomy" id="30732"/>
    <lineage>
        <taxon>Eukaryota</taxon>
        <taxon>Metazoa</taxon>
        <taxon>Chordata</taxon>
        <taxon>Craniata</taxon>
        <taxon>Vertebrata</taxon>
        <taxon>Euteleostomi</taxon>
        <taxon>Actinopterygii</taxon>
        <taxon>Neopterygii</taxon>
        <taxon>Teleostei</taxon>
        <taxon>Neoteleostei</taxon>
        <taxon>Acanthomorphata</taxon>
        <taxon>Ovalentaria</taxon>
        <taxon>Atherinomorphae</taxon>
        <taxon>Beloniformes</taxon>
        <taxon>Adrianichthyidae</taxon>
        <taxon>Oryziinae</taxon>
        <taxon>Oryzias</taxon>
    </lineage>
</organism>
<dbReference type="Proteomes" id="UP000646548">
    <property type="component" value="Unassembled WGS sequence"/>
</dbReference>
<proteinExistence type="inferred from homology"/>
<comment type="similarity">
    <text evidence="2">Belongs to the guanylin family.</text>
</comment>
<dbReference type="InterPro" id="IPR036382">
    <property type="entry name" value="Guanylin_sf"/>
</dbReference>
<comment type="caution">
    <text evidence="10">The sequence shown here is derived from an EMBL/GenBank/DDBJ whole genome shotgun (WGS) entry which is preliminary data.</text>
</comment>
<comment type="subcellular location">
    <subcellularLocation>
        <location evidence="1">Secreted</location>
    </subcellularLocation>
</comment>
<keyword evidence="3" id="KW-0964">Secreted</keyword>
<dbReference type="PRINTS" id="PR00774">
    <property type="entry name" value="GUANYLIN"/>
</dbReference>
<evidence type="ECO:0000256" key="4">
    <source>
        <dbReference type="ARBA" id="ARBA00022729"/>
    </source>
</evidence>
<evidence type="ECO:0000313" key="11">
    <source>
        <dbReference type="Proteomes" id="UP000646548"/>
    </source>
</evidence>
<evidence type="ECO:0000256" key="6">
    <source>
        <dbReference type="ARBA" id="ARBA00037765"/>
    </source>
</evidence>
<evidence type="ECO:0000256" key="1">
    <source>
        <dbReference type="ARBA" id="ARBA00004613"/>
    </source>
</evidence>
<dbReference type="PANTHER" id="PTHR11318:SF4">
    <property type="entry name" value="GUANYLATE CYCLASE ACTIVATOR 2B"/>
    <property type="match status" value="1"/>
</dbReference>